<gene>
    <name evidence="3" type="ORF">RJ639_039030</name>
</gene>
<reference evidence="3" key="1">
    <citation type="submission" date="2022-12" db="EMBL/GenBank/DDBJ databases">
        <title>Draft genome assemblies for two species of Escallonia (Escalloniales).</title>
        <authorList>
            <person name="Chanderbali A."/>
            <person name="Dervinis C."/>
            <person name="Anghel I."/>
            <person name="Soltis D."/>
            <person name="Soltis P."/>
            <person name="Zapata F."/>
        </authorList>
    </citation>
    <scope>NUCLEOTIDE SEQUENCE</scope>
    <source>
        <strain evidence="3">UCBG64.0493</strain>
        <tissue evidence="3">Leaf</tissue>
    </source>
</reference>
<evidence type="ECO:0000313" key="4">
    <source>
        <dbReference type="Proteomes" id="UP001188597"/>
    </source>
</evidence>
<dbReference type="PANTHER" id="PTHR33232">
    <property type="entry name" value="PROTEIN SIEVE ELEMENT OCCLUSION B-LIKE"/>
    <property type="match status" value="1"/>
</dbReference>
<sequence length="639" mass="72894">MSNASLNVTLRPKNISVQTQNSAAKMEQTNSDDQMLAVFVESKITVKQIMETHDPVGREINVRNLFWIIRDIIHGATSSPSISDNRDQVEGKDAHETTVALFKILSSYSWDTKLVLPLAALAVKYGELGLVSQFCSSNKLAKSVALLKQLPQDILDPEQEPDRLKHLIKGILDMTEVILALRELPSQHIVITPETPVMRTALAYIPLAVYWTIRCVVACASTIIGLTGMGHELSYMYTEETRQQEKYQLLARLIETPTADNITVLKALIRAKKDQLPLIDCSTKKMVGLGELRKKKVLLLISDLDLSHGEILILEQIFDESRAESISPFEVVWFPVLRVDKTTPLIETQFRDNLAMMKSWYSVHPPSLLDSSVVIRYIKEVWHFDKRPMLVVLDSKGAVVHKNALPMIWIWRARALPFTSLREVTLWQEEAWGTDLMVKTIQPMVTSWVPEGKYICLYGGEDIEWIRKLTTLARSIAHIARVSMEILYVGVRNPTKRIDNIMAIIDAEKLSHMLPDVTSVWLFWVRLESMWLSKLQLGNRVEKDMMMQEIKTMLSLDMCYPGWVMFSRGSAEMVRAKGDTVLDILDELVQSEERLEPTEFVPALQKHLRRIPTVRPIREELMACQGCGREIDELVRQKP</sequence>
<proteinExistence type="predicted"/>
<feature type="domain" description="Sieve element occlusion C-terminal" evidence="2">
    <location>
        <begin position="422"/>
        <end position="617"/>
    </location>
</feature>
<dbReference type="AlphaFoldDB" id="A0AA89B6L3"/>
<dbReference type="InterPro" id="IPR039299">
    <property type="entry name" value="SEOA"/>
</dbReference>
<evidence type="ECO:0000313" key="3">
    <source>
        <dbReference type="EMBL" id="KAK3028438.1"/>
    </source>
</evidence>
<dbReference type="InterPro" id="IPR027944">
    <property type="entry name" value="SEO_C"/>
</dbReference>
<name>A0AA89B6L3_9ASTE</name>
<protein>
    <recommendedName>
        <fullName evidence="5">Protein SIEVE ELEMENT OCCLUSION B-like</fullName>
    </recommendedName>
</protein>
<dbReference type="GO" id="GO:0010088">
    <property type="term" value="P:phloem development"/>
    <property type="evidence" value="ECO:0007669"/>
    <property type="project" value="InterPro"/>
</dbReference>
<evidence type="ECO:0000259" key="2">
    <source>
        <dbReference type="Pfam" id="PF14577"/>
    </source>
</evidence>
<dbReference type="PANTHER" id="PTHR33232:SF20">
    <property type="entry name" value="PROTEIN SIEVE ELEMENT OCCLUSION B-LIKE"/>
    <property type="match status" value="1"/>
</dbReference>
<evidence type="ECO:0008006" key="5">
    <source>
        <dbReference type="Google" id="ProtNLM"/>
    </source>
</evidence>
<dbReference type="EMBL" id="JAVXUP010000418">
    <property type="protein sequence ID" value="KAK3028438.1"/>
    <property type="molecule type" value="Genomic_DNA"/>
</dbReference>
<dbReference type="Proteomes" id="UP001188597">
    <property type="component" value="Unassembled WGS sequence"/>
</dbReference>
<organism evidence="3 4">
    <name type="scientific">Escallonia herrerae</name>
    <dbReference type="NCBI Taxonomy" id="1293975"/>
    <lineage>
        <taxon>Eukaryota</taxon>
        <taxon>Viridiplantae</taxon>
        <taxon>Streptophyta</taxon>
        <taxon>Embryophyta</taxon>
        <taxon>Tracheophyta</taxon>
        <taxon>Spermatophyta</taxon>
        <taxon>Magnoliopsida</taxon>
        <taxon>eudicotyledons</taxon>
        <taxon>Gunneridae</taxon>
        <taxon>Pentapetalae</taxon>
        <taxon>asterids</taxon>
        <taxon>campanulids</taxon>
        <taxon>Escalloniales</taxon>
        <taxon>Escalloniaceae</taxon>
        <taxon>Escallonia</taxon>
    </lineage>
</organism>
<evidence type="ECO:0000259" key="1">
    <source>
        <dbReference type="Pfam" id="PF14576"/>
    </source>
</evidence>
<feature type="domain" description="Sieve element occlusion N-terminal" evidence="1">
    <location>
        <begin position="90"/>
        <end position="240"/>
    </location>
</feature>
<dbReference type="InterPro" id="IPR027942">
    <property type="entry name" value="SEO_N"/>
</dbReference>
<dbReference type="Pfam" id="PF14577">
    <property type="entry name" value="SEO_C"/>
    <property type="match status" value="1"/>
</dbReference>
<keyword evidence="4" id="KW-1185">Reference proteome</keyword>
<dbReference type="Pfam" id="PF14576">
    <property type="entry name" value="SEO_N"/>
    <property type="match status" value="1"/>
</dbReference>
<comment type="caution">
    <text evidence="3">The sequence shown here is derived from an EMBL/GenBank/DDBJ whole genome shotgun (WGS) entry which is preliminary data.</text>
</comment>
<accession>A0AA89B6L3</accession>